<sequence>MLVAESQEKELEKERVVNESVPPLKLSGLSAQELQELCKDLHKKLDVADETRYDMQIKVNKNEYILVYCLYIKVLQIYRFLTPNLDILDSIVTFYPSNS</sequence>
<reference evidence="2" key="1">
    <citation type="submission" date="2025-08" db="UniProtKB">
        <authorList>
            <consortium name="Ensembl"/>
        </authorList>
    </citation>
    <scope>IDENTIFICATION</scope>
</reference>
<dbReference type="SUPFAM" id="SSF90250">
    <property type="entry name" value="Troponin coil-coiled subunits"/>
    <property type="match status" value="1"/>
</dbReference>
<dbReference type="GO" id="GO:0005861">
    <property type="term" value="C:troponin complex"/>
    <property type="evidence" value="ECO:0007669"/>
    <property type="project" value="InterPro"/>
</dbReference>
<dbReference type="InterPro" id="IPR038077">
    <property type="entry name" value="Troponin_sf"/>
</dbReference>
<dbReference type="STRING" id="48699.ENSPLAP00000000843"/>
<dbReference type="Proteomes" id="UP000261500">
    <property type="component" value="Unplaced"/>
</dbReference>
<evidence type="ECO:0000313" key="3">
    <source>
        <dbReference type="Proteomes" id="UP000261500"/>
    </source>
</evidence>
<organism evidence="2 3">
    <name type="scientific">Poecilia latipinna</name>
    <name type="common">sailfin molly</name>
    <dbReference type="NCBI Taxonomy" id="48699"/>
    <lineage>
        <taxon>Eukaryota</taxon>
        <taxon>Metazoa</taxon>
        <taxon>Chordata</taxon>
        <taxon>Craniata</taxon>
        <taxon>Vertebrata</taxon>
        <taxon>Euteleostomi</taxon>
        <taxon>Actinopterygii</taxon>
        <taxon>Neopterygii</taxon>
        <taxon>Teleostei</taxon>
        <taxon>Neoteleostei</taxon>
        <taxon>Acanthomorphata</taxon>
        <taxon>Ovalentaria</taxon>
        <taxon>Atherinomorphae</taxon>
        <taxon>Cyprinodontiformes</taxon>
        <taxon>Poeciliidae</taxon>
        <taxon>Poeciliinae</taxon>
        <taxon>Poecilia</taxon>
    </lineage>
</organism>
<proteinExistence type="predicted"/>
<protein>
    <submittedName>
        <fullName evidence="2">Uncharacterized protein</fullName>
    </submittedName>
</protein>
<dbReference type="Ensembl" id="ENSPLAT00000015760.1">
    <property type="protein sequence ID" value="ENSPLAP00000000843.1"/>
    <property type="gene ID" value="ENSPLAG00000001751.1"/>
</dbReference>
<accession>A0A3B3TJS7</accession>
<keyword evidence="1" id="KW-0514">Muscle protein</keyword>
<reference evidence="2" key="2">
    <citation type="submission" date="2025-09" db="UniProtKB">
        <authorList>
            <consortium name="Ensembl"/>
        </authorList>
    </citation>
    <scope>IDENTIFICATION</scope>
</reference>
<keyword evidence="3" id="KW-1185">Reference proteome</keyword>
<dbReference type="Gene3D" id="1.20.5.350">
    <property type="match status" value="1"/>
</dbReference>
<dbReference type="AlphaFoldDB" id="A0A3B3TJS7"/>
<dbReference type="InterPro" id="IPR001978">
    <property type="entry name" value="Troponin"/>
</dbReference>
<dbReference type="GeneTree" id="ENSGT01030000239856"/>
<evidence type="ECO:0000313" key="2">
    <source>
        <dbReference type="Ensembl" id="ENSPLAP00000000843.1"/>
    </source>
</evidence>
<evidence type="ECO:0000256" key="1">
    <source>
        <dbReference type="ARBA" id="ARBA00023179"/>
    </source>
</evidence>
<name>A0A3B3TJS7_9TELE</name>
<dbReference type="Pfam" id="PF00992">
    <property type="entry name" value="Troponin"/>
    <property type="match status" value="1"/>
</dbReference>